<accession>A0A381DHZ0</accession>
<dbReference type="PANTHER" id="PTHR42782">
    <property type="entry name" value="SI:CH73-314G15.3"/>
    <property type="match status" value="1"/>
</dbReference>
<dbReference type="CDD" id="cd00657">
    <property type="entry name" value="Ferritin_like"/>
    <property type="match status" value="1"/>
</dbReference>
<name>A0A381DHZ0_9BACT</name>
<dbReference type="STRING" id="32024.GCA_000788295_00571"/>
<dbReference type="RefSeq" id="WP_089182695.1">
    <property type="nucleotide sequence ID" value="NZ_CP043427.1"/>
</dbReference>
<dbReference type="Pfam" id="PF04305">
    <property type="entry name" value="DUF455"/>
    <property type="match status" value="1"/>
</dbReference>
<dbReference type="GeneID" id="93090891"/>
<dbReference type="Proteomes" id="UP000254920">
    <property type="component" value="Unassembled WGS sequence"/>
</dbReference>
<evidence type="ECO:0000313" key="1">
    <source>
        <dbReference type="EMBL" id="SUX10265.1"/>
    </source>
</evidence>
<dbReference type="PIRSF" id="PIRSF012318">
    <property type="entry name" value="UCP012318"/>
    <property type="match status" value="1"/>
</dbReference>
<dbReference type="PANTHER" id="PTHR42782:SF4">
    <property type="entry name" value="DUF455 DOMAIN-CONTAINING PROTEIN"/>
    <property type="match status" value="1"/>
</dbReference>
<evidence type="ECO:0000313" key="2">
    <source>
        <dbReference type="Proteomes" id="UP000254920"/>
    </source>
</evidence>
<gene>
    <name evidence="1" type="ORF">NCTC12475_00451</name>
</gene>
<dbReference type="InterPro" id="IPR011197">
    <property type="entry name" value="UCP012318"/>
</dbReference>
<proteinExistence type="predicted"/>
<keyword evidence="2" id="KW-1185">Reference proteome</keyword>
<dbReference type="InterPro" id="IPR007402">
    <property type="entry name" value="DUF455"/>
</dbReference>
<sequence>MFFDKLEDILFQSNPAEKISKFKSFYDEFKFGNLEFEKKFIPKTLVVPSYASFCDVKSMREMKIKYPKEKKLAAFVHSIAHIEYSAIDIALDAAYRFANLPYEYYLDWLEVADDEIRHFEMICEYLQDLGYKYSDFAVHNGLFIAMQKTENSFINRMALLPRYMEANGLDANMHMESKVSKNSDKKLTRILNTILDEEISHVKKGDKWFKFACKQNNLNLDIYINIVKSLYPNAFKQKRELNINARLKAGFSKSEIEQIMNLMEQK</sequence>
<dbReference type="SUPFAM" id="SSF47240">
    <property type="entry name" value="Ferritin-like"/>
    <property type="match status" value="1"/>
</dbReference>
<dbReference type="InterPro" id="IPR009078">
    <property type="entry name" value="Ferritin-like_SF"/>
</dbReference>
<dbReference type="EMBL" id="UFVD01000001">
    <property type="protein sequence ID" value="SUX10265.1"/>
    <property type="molecule type" value="Genomic_DNA"/>
</dbReference>
<reference evidence="1 2" key="1">
    <citation type="submission" date="2018-06" db="EMBL/GenBank/DDBJ databases">
        <authorList>
            <consortium name="Pathogen Informatics"/>
            <person name="Doyle S."/>
        </authorList>
    </citation>
    <scope>NUCLEOTIDE SEQUENCE [LARGE SCALE GENOMIC DNA]</scope>
    <source>
        <strain evidence="1 2">NCTC12475</strain>
    </source>
</reference>
<organism evidence="1 2">
    <name type="scientific">Campylobacter sputorum subsp. sputorum</name>
    <dbReference type="NCBI Taxonomy" id="32024"/>
    <lineage>
        <taxon>Bacteria</taxon>
        <taxon>Pseudomonadati</taxon>
        <taxon>Campylobacterota</taxon>
        <taxon>Epsilonproteobacteria</taxon>
        <taxon>Campylobacterales</taxon>
        <taxon>Campylobacteraceae</taxon>
        <taxon>Campylobacter</taxon>
    </lineage>
</organism>
<dbReference type="AlphaFoldDB" id="A0A381DHZ0"/>
<dbReference type="OrthoDB" id="9778629at2"/>
<protein>
    <submittedName>
        <fullName evidence="1">COG2833: uncharacterized protein</fullName>
    </submittedName>
</protein>